<dbReference type="EMBL" id="CP007142">
    <property type="protein sequence ID" value="AJQ92984.1"/>
    <property type="molecule type" value="Genomic_DNA"/>
</dbReference>
<dbReference type="AlphaFoldDB" id="A0A0C5VRT7"/>
<gene>
    <name evidence="1" type="ORF">YC6258_00934</name>
</gene>
<sequence>MNEWKFNFMGRYFECFILKEDWCKYVRCHFIGCAKGRFGSYW</sequence>
<dbReference type="Proteomes" id="UP000032266">
    <property type="component" value="Chromosome"/>
</dbReference>
<dbReference type="KEGG" id="gsn:YC6258_00934"/>
<organism evidence="1 2">
    <name type="scientific">Gynuella sunshinyii YC6258</name>
    <dbReference type="NCBI Taxonomy" id="1445510"/>
    <lineage>
        <taxon>Bacteria</taxon>
        <taxon>Pseudomonadati</taxon>
        <taxon>Pseudomonadota</taxon>
        <taxon>Gammaproteobacteria</taxon>
        <taxon>Oceanospirillales</taxon>
        <taxon>Saccharospirillaceae</taxon>
        <taxon>Gynuella</taxon>
    </lineage>
</organism>
<accession>A0A0C5VRT7</accession>
<keyword evidence="2" id="KW-1185">Reference proteome</keyword>
<dbReference type="STRING" id="1445510.YC6258_00934"/>
<protein>
    <submittedName>
        <fullName evidence="1">Uncharacterized protein</fullName>
    </submittedName>
</protein>
<proteinExistence type="predicted"/>
<evidence type="ECO:0000313" key="1">
    <source>
        <dbReference type="EMBL" id="AJQ92984.1"/>
    </source>
</evidence>
<name>A0A0C5VRT7_9GAMM</name>
<evidence type="ECO:0000313" key="2">
    <source>
        <dbReference type="Proteomes" id="UP000032266"/>
    </source>
</evidence>
<dbReference type="HOGENOM" id="CLU_3252266_0_0_6"/>
<reference evidence="1 2" key="1">
    <citation type="submission" date="2014-01" db="EMBL/GenBank/DDBJ databases">
        <title>Full genme sequencing of cellulolytic bacterium Gynuella sunshinyii YC6258T gen. nov., sp. nov.</title>
        <authorList>
            <person name="Khan H."/>
            <person name="Chung E.J."/>
            <person name="Chung Y.R."/>
        </authorList>
    </citation>
    <scope>NUCLEOTIDE SEQUENCE [LARGE SCALE GENOMIC DNA]</scope>
    <source>
        <strain evidence="1 2">YC6258</strain>
    </source>
</reference>